<keyword evidence="2" id="KW-0805">Transcription regulation</keyword>
<dbReference type="CDD" id="cd06171">
    <property type="entry name" value="Sigma70_r4"/>
    <property type="match status" value="1"/>
</dbReference>
<dbReference type="SUPFAM" id="SSF88659">
    <property type="entry name" value="Sigma3 and sigma4 domains of RNA polymerase sigma factors"/>
    <property type="match status" value="1"/>
</dbReference>
<evidence type="ECO:0000256" key="1">
    <source>
        <dbReference type="ARBA" id="ARBA00010641"/>
    </source>
</evidence>
<organism evidence="7 8">
    <name type="scientific">Clostridium zeae</name>
    <dbReference type="NCBI Taxonomy" id="2759022"/>
    <lineage>
        <taxon>Bacteria</taxon>
        <taxon>Bacillati</taxon>
        <taxon>Bacillota</taxon>
        <taxon>Clostridia</taxon>
        <taxon>Eubacteriales</taxon>
        <taxon>Clostridiaceae</taxon>
        <taxon>Clostridium</taxon>
    </lineage>
</organism>
<dbReference type="Gene3D" id="1.10.1740.10">
    <property type="match status" value="1"/>
</dbReference>
<comment type="similarity">
    <text evidence="1">Belongs to the sigma-70 factor family. ECF subfamily.</text>
</comment>
<feature type="domain" description="RNA polymerase sigma factor 70 region 4 type 2" evidence="6">
    <location>
        <begin position="103"/>
        <end position="148"/>
    </location>
</feature>
<dbReference type="RefSeq" id="WP_228731224.1">
    <property type="nucleotide sequence ID" value="NZ_BMBA01000001.1"/>
</dbReference>
<dbReference type="InterPro" id="IPR036388">
    <property type="entry name" value="WH-like_DNA-bd_sf"/>
</dbReference>
<evidence type="ECO:0000256" key="2">
    <source>
        <dbReference type="ARBA" id="ARBA00023015"/>
    </source>
</evidence>
<dbReference type="Pfam" id="PF08281">
    <property type="entry name" value="Sigma70_r4_2"/>
    <property type="match status" value="1"/>
</dbReference>
<feature type="domain" description="RNA polymerase sigma-70 region 2" evidence="5">
    <location>
        <begin position="13"/>
        <end position="70"/>
    </location>
</feature>
<dbReference type="PANTHER" id="PTHR43133">
    <property type="entry name" value="RNA POLYMERASE ECF-TYPE SIGMA FACTO"/>
    <property type="match status" value="1"/>
</dbReference>
<dbReference type="InterPro" id="IPR013325">
    <property type="entry name" value="RNA_pol_sigma_r2"/>
</dbReference>
<reference evidence="7 8" key="1">
    <citation type="journal article" date="2021" name="Int. J. Syst. Evol. Microbiol.">
        <title>Clostridium zeae sp. nov., isolated from corn silage.</title>
        <authorList>
            <person name="Kobayashi H."/>
            <person name="Tanizawa Y."/>
            <person name="Yagura M."/>
            <person name="Sakamoto M."/>
            <person name="Ohkuma M."/>
            <person name="Tohno M."/>
        </authorList>
    </citation>
    <scope>NUCLEOTIDE SEQUENCE [LARGE SCALE GENOMIC DNA]</scope>
    <source>
        <strain evidence="7 8">CSC2</strain>
    </source>
</reference>
<dbReference type="Proteomes" id="UP000663802">
    <property type="component" value="Unassembled WGS sequence"/>
</dbReference>
<keyword evidence="8" id="KW-1185">Reference proteome</keyword>
<dbReference type="SUPFAM" id="SSF88946">
    <property type="entry name" value="Sigma2 domain of RNA polymerase sigma factors"/>
    <property type="match status" value="1"/>
</dbReference>
<evidence type="ECO:0000256" key="4">
    <source>
        <dbReference type="ARBA" id="ARBA00023163"/>
    </source>
</evidence>
<dbReference type="NCBIfam" id="TIGR02937">
    <property type="entry name" value="sigma70-ECF"/>
    <property type="match status" value="1"/>
</dbReference>
<dbReference type="InterPro" id="IPR007627">
    <property type="entry name" value="RNA_pol_sigma70_r2"/>
</dbReference>
<dbReference type="InterPro" id="IPR013249">
    <property type="entry name" value="RNA_pol_sigma70_r4_t2"/>
</dbReference>
<comment type="caution">
    <text evidence="7">The sequence shown here is derived from an EMBL/GenBank/DDBJ whole genome shotgun (WGS) entry which is preliminary data.</text>
</comment>
<dbReference type="InterPro" id="IPR014284">
    <property type="entry name" value="RNA_pol_sigma-70_dom"/>
</dbReference>
<evidence type="ECO:0000313" key="8">
    <source>
        <dbReference type="Proteomes" id="UP000663802"/>
    </source>
</evidence>
<accession>A0ABQ1E7P7</accession>
<proteinExistence type="inferred from homology"/>
<evidence type="ECO:0000259" key="6">
    <source>
        <dbReference type="Pfam" id="PF08281"/>
    </source>
</evidence>
<name>A0ABQ1E7P7_9CLOT</name>
<keyword evidence="7" id="KW-0240">DNA-directed RNA polymerase</keyword>
<dbReference type="PANTHER" id="PTHR43133:SF60">
    <property type="entry name" value="RNA POLYMERASE SIGMA FACTOR SIGV"/>
    <property type="match status" value="1"/>
</dbReference>
<dbReference type="EMBL" id="BMBA01000001">
    <property type="protein sequence ID" value="GFZ30802.1"/>
    <property type="molecule type" value="Genomic_DNA"/>
</dbReference>
<dbReference type="InterPro" id="IPR013324">
    <property type="entry name" value="RNA_pol_sigma_r3/r4-like"/>
</dbReference>
<dbReference type="Pfam" id="PF04542">
    <property type="entry name" value="Sigma70_r2"/>
    <property type="match status" value="1"/>
</dbReference>
<dbReference type="InterPro" id="IPR039425">
    <property type="entry name" value="RNA_pol_sigma-70-like"/>
</dbReference>
<evidence type="ECO:0000256" key="3">
    <source>
        <dbReference type="ARBA" id="ARBA00023082"/>
    </source>
</evidence>
<protein>
    <submittedName>
        <fullName evidence="7">DNA-directed RNA polymerase sigma-70 factor</fullName>
    </submittedName>
</protein>
<keyword evidence="4" id="KW-0804">Transcription</keyword>
<evidence type="ECO:0000313" key="7">
    <source>
        <dbReference type="EMBL" id="GFZ30802.1"/>
    </source>
</evidence>
<evidence type="ECO:0000259" key="5">
    <source>
        <dbReference type="Pfam" id="PF04542"/>
    </source>
</evidence>
<dbReference type="GO" id="GO:0000428">
    <property type="term" value="C:DNA-directed RNA polymerase complex"/>
    <property type="evidence" value="ECO:0007669"/>
    <property type="project" value="UniProtKB-KW"/>
</dbReference>
<keyword evidence="3" id="KW-0731">Sigma factor</keyword>
<gene>
    <name evidence="7" type="ORF">CSC2_13280</name>
</gene>
<dbReference type="Gene3D" id="1.10.10.10">
    <property type="entry name" value="Winged helix-like DNA-binding domain superfamily/Winged helix DNA-binding domain"/>
    <property type="match status" value="1"/>
</dbReference>
<sequence>MTNITKQIDNGIIQKHADMVYKLALSRTKSTADSEDIFQEVFYRYFSSKIKFQSEDHIKAWLLRVTINCSNKLFTTAWFRRTVPLVDDIEFTEEENEVYISVLELPLKYRTVIHLHYYEDMSISDMSKILKIKESTIKSQLHRAKALLKIKLKGEYGDV</sequence>